<protein>
    <submittedName>
        <fullName evidence="1">Uncharacterized protein</fullName>
    </submittedName>
</protein>
<reference evidence="1" key="1">
    <citation type="submission" date="2023-03" db="EMBL/GenBank/DDBJ databases">
        <title>Massive genome expansion in bonnet fungi (Mycena s.s.) driven by repeated elements and novel gene families across ecological guilds.</title>
        <authorList>
            <consortium name="Lawrence Berkeley National Laboratory"/>
            <person name="Harder C.B."/>
            <person name="Miyauchi S."/>
            <person name="Viragh M."/>
            <person name="Kuo A."/>
            <person name="Thoen E."/>
            <person name="Andreopoulos B."/>
            <person name="Lu D."/>
            <person name="Skrede I."/>
            <person name="Drula E."/>
            <person name="Henrissat B."/>
            <person name="Morin E."/>
            <person name="Kohler A."/>
            <person name="Barry K."/>
            <person name="LaButti K."/>
            <person name="Morin E."/>
            <person name="Salamov A."/>
            <person name="Lipzen A."/>
            <person name="Mereny Z."/>
            <person name="Hegedus B."/>
            <person name="Baldrian P."/>
            <person name="Stursova M."/>
            <person name="Weitz H."/>
            <person name="Taylor A."/>
            <person name="Grigoriev I.V."/>
            <person name="Nagy L.G."/>
            <person name="Martin F."/>
            <person name="Kauserud H."/>
        </authorList>
    </citation>
    <scope>NUCLEOTIDE SEQUENCE</scope>
    <source>
        <strain evidence="1">CBHHK182m</strain>
    </source>
</reference>
<sequence length="152" mass="16757">MDSLLADAEAERVASTLTDARLKHYMAEILRAQGFQPLDKHGNLMQNGAPTLVAQAPAANNAFVVSEDEVVPHLETFFSARETQGWTRPSVCIIIEVDGVRRARCVLSLPVAPPAQDAETIIVRSLRGSPRLFSFCHQYTEAQTRTKFHGVL</sequence>
<proteinExistence type="predicted"/>
<accession>A0AAD7INJ3</accession>
<evidence type="ECO:0000313" key="1">
    <source>
        <dbReference type="EMBL" id="KAJ7745373.1"/>
    </source>
</evidence>
<dbReference type="Proteomes" id="UP001215598">
    <property type="component" value="Unassembled WGS sequence"/>
</dbReference>
<evidence type="ECO:0000313" key="2">
    <source>
        <dbReference type="Proteomes" id="UP001215598"/>
    </source>
</evidence>
<comment type="caution">
    <text evidence="1">The sequence shown here is derived from an EMBL/GenBank/DDBJ whole genome shotgun (WGS) entry which is preliminary data.</text>
</comment>
<organism evidence="1 2">
    <name type="scientific">Mycena metata</name>
    <dbReference type="NCBI Taxonomy" id="1033252"/>
    <lineage>
        <taxon>Eukaryota</taxon>
        <taxon>Fungi</taxon>
        <taxon>Dikarya</taxon>
        <taxon>Basidiomycota</taxon>
        <taxon>Agaricomycotina</taxon>
        <taxon>Agaricomycetes</taxon>
        <taxon>Agaricomycetidae</taxon>
        <taxon>Agaricales</taxon>
        <taxon>Marasmiineae</taxon>
        <taxon>Mycenaceae</taxon>
        <taxon>Mycena</taxon>
    </lineage>
</organism>
<dbReference type="EMBL" id="JARKIB010000083">
    <property type="protein sequence ID" value="KAJ7745373.1"/>
    <property type="molecule type" value="Genomic_DNA"/>
</dbReference>
<dbReference type="AlphaFoldDB" id="A0AAD7INJ3"/>
<keyword evidence="2" id="KW-1185">Reference proteome</keyword>
<gene>
    <name evidence="1" type="ORF">B0H16DRAFT_1856369</name>
</gene>
<name>A0AAD7INJ3_9AGAR</name>